<reference evidence="2" key="1">
    <citation type="submission" date="2019-08" db="EMBL/GenBank/DDBJ databases">
        <authorList>
            <person name="Kucharzyk K."/>
            <person name="Murdoch R.W."/>
            <person name="Higgins S."/>
            <person name="Loffler F."/>
        </authorList>
    </citation>
    <scope>NUCLEOTIDE SEQUENCE</scope>
</reference>
<sequence>MVSFDGVRYGVPWQYSGKEVCVRLCAGSLEIYYGEVLLAKHKAQYRSGNVVFLQGQYSGLAERNGVPVPFPCARKQNGTVEVRELSVYDQLLGGASCG</sequence>
<protein>
    <recommendedName>
        <fullName evidence="1">Transposase for insertion sequence element IS21-like C-terminal domain-containing protein</fullName>
    </recommendedName>
</protein>
<dbReference type="InterPro" id="IPR054353">
    <property type="entry name" value="IstA-like_C"/>
</dbReference>
<dbReference type="Pfam" id="PF22483">
    <property type="entry name" value="Mu-transpos_C_2"/>
    <property type="match status" value="1"/>
</dbReference>
<gene>
    <name evidence="2" type="ORF">SDC9_143140</name>
</gene>
<organism evidence="2">
    <name type="scientific">bioreactor metagenome</name>
    <dbReference type="NCBI Taxonomy" id="1076179"/>
    <lineage>
        <taxon>unclassified sequences</taxon>
        <taxon>metagenomes</taxon>
        <taxon>ecological metagenomes</taxon>
    </lineage>
</organism>
<feature type="domain" description="Transposase for insertion sequence element IS21-like C-terminal" evidence="1">
    <location>
        <begin position="1"/>
        <end position="51"/>
    </location>
</feature>
<evidence type="ECO:0000259" key="1">
    <source>
        <dbReference type="Pfam" id="PF22483"/>
    </source>
</evidence>
<dbReference type="AlphaFoldDB" id="A0A645E2G4"/>
<accession>A0A645E2G4</accession>
<name>A0A645E2G4_9ZZZZ</name>
<comment type="caution">
    <text evidence="2">The sequence shown here is derived from an EMBL/GenBank/DDBJ whole genome shotgun (WGS) entry which is preliminary data.</text>
</comment>
<evidence type="ECO:0000313" key="2">
    <source>
        <dbReference type="EMBL" id="MPM95984.1"/>
    </source>
</evidence>
<proteinExistence type="predicted"/>
<dbReference type="EMBL" id="VSSQ01042408">
    <property type="protein sequence ID" value="MPM95984.1"/>
    <property type="molecule type" value="Genomic_DNA"/>
</dbReference>